<protein>
    <submittedName>
        <fullName evidence="2">Uncharacterized protein</fullName>
    </submittedName>
</protein>
<name>C1GZ64_PARBA</name>
<dbReference type="VEuPathDB" id="FungiDB:PAAG_03808"/>
<feature type="compositionally biased region" description="Acidic residues" evidence="1">
    <location>
        <begin position="107"/>
        <end position="120"/>
    </location>
</feature>
<organism evidence="2 3">
    <name type="scientific">Paracoccidioides lutzii (strain ATCC MYA-826 / Pb01)</name>
    <name type="common">Paracoccidioides brasiliensis</name>
    <dbReference type="NCBI Taxonomy" id="502779"/>
    <lineage>
        <taxon>Eukaryota</taxon>
        <taxon>Fungi</taxon>
        <taxon>Dikarya</taxon>
        <taxon>Ascomycota</taxon>
        <taxon>Pezizomycotina</taxon>
        <taxon>Eurotiomycetes</taxon>
        <taxon>Eurotiomycetidae</taxon>
        <taxon>Onygenales</taxon>
        <taxon>Ajellomycetaceae</taxon>
        <taxon>Paracoccidioides</taxon>
    </lineage>
</organism>
<feature type="compositionally biased region" description="Polar residues" evidence="1">
    <location>
        <begin position="92"/>
        <end position="106"/>
    </location>
</feature>
<dbReference type="Proteomes" id="UP000002059">
    <property type="component" value="Partially assembled WGS sequence"/>
</dbReference>
<keyword evidence="3" id="KW-1185">Reference proteome</keyword>
<dbReference type="HOGENOM" id="CLU_1835762_0_0_1"/>
<accession>C1GZ64</accession>
<reference evidence="2 3" key="1">
    <citation type="journal article" date="2011" name="PLoS Genet.">
        <title>Comparative genomic analysis of human fungal pathogens causing paracoccidioidomycosis.</title>
        <authorList>
            <person name="Desjardins C.A."/>
            <person name="Champion M.D."/>
            <person name="Holder J.W."/>
            <person name="Muszewska A."/>
            <person name="Goldberg J."/>
            <person name="Bailao A.M."/>
            <person name="Brigido M.M."/>
            <person name="Ferreira M.E."/>
            <person name="Garcia A.M."/>
            <person name="Grynberg M."/>
            <person name="Gujja S."/>
            <person name="Heiman D.I."/>
            <person name="Henn M.R."/>
            <person name="Kodira C.D."/>
            <person name="Leon-Narvaez H."/>
            <person name="Longo L.V."/>
            <person name="Ma L.J."/>
            <person name="Malavazi I."/>
            <person name="Matsuo A.L."/>
            <person name="Morais F.V."/>
            <person name="Pereira M."/>
            <person name="Rodriguez-Brito S."/>
            <person name="Sakthikumar S."/>
            <person name="Salem-Izacc S.M."/>
            <person name="Sykes S.M."/>
            <person name="Teixeira M.M."/>
            <person name="Vallejo M.C."/>
            <person name="Walter M.E."/>
            <person name="Yandava C."/>
            <person name="Young S."/>
            <person name="Zeng Q."/>
            <person name="Zucker J."/>
            <person name="Felipe M.S."/>
            <person name="Goldman G.H."/>
            <person name="Haas B.J."/>
            <person name="McEwen J.G."/>
            <person name="Nino-Vega G."/>
            <person name="Puccia R."/>
            <person name="San-Blas G."/>
            <person name="Soares C.M."/>
            <person name="Birren B.W."/>
            <person name="Cuomo C.A."/>
        </authorList>
    </citation>
    <scope>NUCLEOTIDE SEQUENCE [LARGE SCALE GENOMIC DNA]</scope>
    <source>
        <strain evidence="3">ATCC MYA-826 / Pb01</strain>
    </source>
</reference>
<evidence type="ECO:0000256" key="1">
    <source>
        <dbReference type="SAM" id="MobiDB-lite"/>
    </source>
</evidence>
<dbReference type="AlphaFoldDB" id="C1GZ64"/>
<dbReference type="RefSeq" id="XP_015702162.1">
    <property type="nucleotide sequence ID" value="XM_015845073.1"/>
</dbReference>
<proteinExistence type="predicted"/>
<evidence type="ECO:0000313" key="2">
    <source>
        <dbReference type="EMBL" id="EEH41887.2"/>
    </source>
</evidence>
<dbReference type="KEGG" id="pbl:PAAG_03808"/>
<feature type="region of interest" description="Disordered" evidence="1">
    <location>
        <begin position="83"/>
        <end position="130"/>
    </location>
</feature>
<dbReference type="GeneID" id="9097651"/>
<dbReference type="EMBL" id="KN294000">
    <property type="protein sequence ID" value="EEH41887.2"/>
    <property type="molecule type" value="Genomic_DNA"/>
</dbReference>
<gene>
    <name evidence="2" type="ORF">PAAG_03808</name>
</gene>
<sequence length="140" mass="15369">MIEGDGKYGDLGLLVDLTDDINLSSTPKESLTIPELEPTTLYRTFVNSPIDLDLLGLESILQNRMAPASLGAIQKKTQGLKLDASMKENDPRSTQSSDPLMTAGTQENEEVEEEEEEIVEFESSPRPTALEELEELLGMA</sequence>
<evidence type="ECO:0000313" key="3">
    <source>
        <dbReference type="Proteomes" id="UP000002059"/>
    </source>
</evidence>